<organism evidence="32 33">
    <name type="scientific">Monodelphis domestica</name>
    <name type="common">Gray short-tailed opossum</name>
    <dbReference type="NCBI Taxonomy" id="13616"/>
    <lineage>
        <taxon>Eukaryota</taxon>
        <taxon>Metazoa</taxon>
        <taxon>Chordata</taxon>
        <taxon>Craniata</taxon>
        <taxon>Vertebrata</taxon>
        <taxon>Euteleostomi</taxon>
        <taxon>Mammalia</taxon>
        <taxon>Metatheria</taxon>
        <taxon>Didelphimorphia</taxon>
        <taxon>Didelphidae</taxon>
        <taxon>Monodelphis</taxon>
    </lineage>
</organism>
<evidence type="ECO:0000256" key="16">
    <source>
        <dbReference type="ARBA" id="ARBA00047466"/>
    </source>
</evidence>
<dbReference type="Bgee" id="ENSMODG00000012288">
    <property type="expression patterns" value="Expressed in heart and 19 other cell types or tissues"/>
</dbReference>
<evidence type="ECO:0000256" key="2">
    <source>
        <dbReference type="ARBA" id="ARBA00001946"/>
    </source>
</evidence>
<comment type="catalytic activity">
    <reaction evidence="14">
        <text>malonyl-CoA + H2O = malonyl-4'-phosphopantetheine + adenosine 3',5'-bisphosphate + 2 H(+)</text>
        <dbReference type="Rhea" id="RHEA:67468"/>
        <dbReference type="ChEBI" id="CHEBI:15377"/>
        <dbReference type="ChEBI" id="CHEBI:15378"/>
        <dbReference type="ChEBI" id="CHEBI:57384"/>
        <dbReference type="ChEBI" id="CHEBI:58343"/>
        <dbReference type="ChEBI" id="CHEBI:172363"/>
    </reaction>
    <physiologicalReaction direction="left-to-right" evidence="14">
        <dbReference type="Rhea" id="RHEA:67469"/>
    </physiologicalReaction>
</comment>
<comment type="cofactor">
    <cofactor evidence="1">
        <name>Mn(2+)</name>
        <dbReference type="ChEBI" id="CHEBI:29035"/>
    </cofactor>
</comment>
<evidence type="ECO:0000256" key="14">
    <source>
        <dbReference type="ARBA" id="ARBA00047369"/>
    </source>
</evidence>
<evidence type="ECO:0000256" key="8">
    <source>
        <dbReference type="ARBA" id="ARBA00026208"/>
    </source>
</evidence>
<reference evidence="32 33" key="1">
    <citation type="journal article" date="2007" name="Nature">
        <title>Genome of the marsupial Monodelphis domestica reveals innovation in non-coding sequences.</title>
        <authorList>
            <person name="Mikkelsen T.S."/>
            <person name="Wakefield M.J."/>
            <person name="Aken B."/>
            <person name="Amemiya C.T."/>
            <person name="Chang J.L."/>
            <person name="Duke S."/>
            <person name="Garber M."/>
            <person name="Gentles A.J."/>
            <person name="Goodstadt L."/>
            <person name="Heger A."/>
            <person name="Jurka J."/>
            <person name="Kamal M."/>
            <person name="Mauceli E."/>
            <person name="Searle S.M."/>
            <person name="Sharpe T."/>
            <person name="Baker M.L."/>
            <person name="Batzer M.A."/>
            <person name="Benos P.V."/>
            <person name="Belov K."/>
            <person name="Clamp M."/>
            <person name="Cook A."/>
            <person name="Cuff J."/>
            <person name="Das R."/>
            <person name="Davidow L."/>
            <person name="Deakin J.E."/>
            <person name="Fazzari M.J."/>
            <person name="Glass J.L."/>
            <person name="Grabherr M."/>
            <person name="Greally J.M."/>
            <person name="Gu W."/>
            <person name="Hore T.A."/>
            <person name="Huttley G.A."/>
            <person name="Kleber M."/>
            <person name="Jirtle R.L."/>
            <person name="Koina E."/>
            <person name="Lee J.T."/>
            <person name="Mahony S."/>
            <person name="Marra M.A."/>
            <person name="Miller R.D."/>
            <person name="Nicholls R.D."/>
            <person name="Oda M."/>
            <person name="Papenfuss A.T."/>
            <person name="Parra Z.E."/>
            <person name="Pollock D.D."/>
            <person name="Ray D.A."/>
            <person name="Schein J.E."/>
            <person name="Speed T.P."/>
            <person name="Thompson K."/>
            <person name="VandeBerg J.L."/>
            <person name="Wade C.M."/>
            <person name="Walker J.A."/>
            <person name="Waters P.D."/>
            <person name="Webber C."/>
            <person name="Weidman J.R."/>
            <person name="Xie X."/>
            <person name="Zody M.C."/>
            <person name="Baldwin J."/>
            <person name="Abdouelleil A."/>
            <person name="Abdulkadir J."/>
            <person name="Abebe A."/>
            <person name="Abera B."/>
            <person name="Abreu J."/>
            <person name="Acer S.C."/>
            <person name="Aftuck L."/>
            <person name="Alexander A."/>
            <person name="An P."/>
            <person name="Anderson E."/>
            <person name="Anderson S."/>
            <person name="Arachi H."/>
            <person name="Azer M."/>
            <person name="Bachantsang P."/>
            <person name="Barry A."/>
            <person name="Bayul T."/>
            <person name="Berlin A."/>
            <person name="Bessette D."/>
            <person name="Bloom T."/>
            <person name="Bloom T."/>
            <person name="Boguslavskiy L."/>
            <person name="Bonnet C."/>
            <person name="Boukhgalter B."/>
            <person name="Bourzgui I."/>
            <person name="Brown A."/>
            <person name="Cahill P."/>
            <person name="Channer S."/>
            <person name="Cheshatsang Y."/>
            <person name="Chuda L."/>
            <person name="Citroen M."/>
            <person name="Collymore A."/>
            <person name="Cooke P."/>
            <person name="Costello M."/>
            <person name="D'Aco K."/>
            <person name="Daza R."/>
            <person name="De Haan G."/>
            <person name="DeGray S."/>
            <person name="DeMaso C."/>
            <person name="Dhargay N."/>
            <person name="Dooley K."/>
            <person name="Dooley E."/>
            <person name="Doricent M."/>
            <person name="Dorje P."/>
            <person name="Dorjee K."/>
            <person name="Dupes A."/>
            <person name="Elong R."/>
            <person name="Falk J."/>
            <person name="Farina A."/>
            <person name="Faro S."/>
            <person name="Ferguson D."/>
            <person name="Fisher S."/>
            <person name="Foley C.D."/>
            <person name="Franke A."/>
            <person name="Friedrich D."/>
            <person name="Gadbois L."/>
            <person name="Gearin G."/>
            <person name="Gearin C.R."/>
            <person name="Giannoukos G."/>
            <person name="Goode T."/>
            <person name="Graham J."/>
            <person name="Grandbois E."/>
            <person name="Grewal S."/>
            <person name="Gyaltsen K."/>
            <person name="Hafez N."/>
            <person name="Hagos B."/>
            <person name="Hall J."/>
            <person name="Henson C."/>
            <person name="Hollinger A."/>
            <person name="Honan T."/>
            <person name="Huard M.D."/>
            <person name="Hughes L."/>
            <person name="Hurhula B."/>
            <person name="Husby M.E."/>
            <person name="Kamat A."/>
            <person name="Kanga B."/>
            <person name="Kashin S."/>
            <person name="Khazanovich D."/>
            <person name="Kisner P."/>
            <person name="Lance K."/>
            <person name="Lara M."/>
            <person name="Lee W."/>
            <person name="Lennon N."/>
            <person name="Letendre F."/>
            <person name="LeVine R."/>
            <person name="Lipovsky A."/>
            <person name="Liu X."/>
            <person name="Liu J."/>
            <person name="Liu S."/>
            <person name="Lokyitsang T."/>
            <person name="Lokyitsang Y."/>
            <person name="Lubonja R."/>
            <person name="Lui A."/>
            <person name="MacDonald P."/>
            <person name="Magnisalis V."/>
            <person name="Maru K."/>
            <person name="Matthews C."/>
            <person name="McCusker W."/>
            <person name="McDonough S."/>
            <person name="Mehta T."/>
            <person name="Meldrim J."/>
            <person name="Meneus L."/>
            <person name="Mihai O."/>
            <person name="Mihalev A."/>
            <person name="Mihova T."/>
            <person name="Mittelman R."/>
            <person name="Mlenga V."/>
            <person name="Montmayeur A."/>
            <person name="Mulrain L."/>
            <person name="Navidi A."/>
            <person name="Naylor J."/>
            <person name="Negash T."/>
            <person name="Nguyen T."/>
            <person name="Nguyen N."/>
            <person name="Nicol R."/>
            <person name="Norbu C."/>
            <person name="Norbu N."/>
            <person name="Novod N."/>
            <person name="O'Neill B."/>
            <person name="Osman S."/>
            <person name="Markiewicz E."/>
            <person name="Oyono O.L."/>
            <person name="Patti C."/>
            <person name="Phunkhang P."/>
            <person name="Pierre F."/>
            <person name="Priest M."/>
            <person name="Raghuraman S."/>
            <person name="Rege F."/>
            <person name="Reyes R."/>
            <person name="Rise C."/>
            <person name="Rogov P."/>
            <person name="Ross K."/>
            <person name="Ryan E."/>
            <person name="Settipalli S."/>
            <person name="Shea T."/>
            <person name="Sherpa N."/>
            <person name="Shi L."/>
            <person name="Shih D."/>
            <person name="Sparrow T."/>
            <person name="Spaulding J."/>
            <person name="Stalker J."/>
            <person name="Stange-Thomann N."/>
            <person name="Stavropoulos S."/>
            <person name="Stone C."/>
            <person name="Strader C."/>
            <person name="Tesfaye S."/>
            <person name="Thomson T."/>
            <person name="Thoulutsang Y."/>
            <person name="Thoulutsang D."/>
            <person name="Topham K."/>
            <person name="Topping I."/>
            <person name="Tsamla T."/>
            <person name="Vassiliev H."/>
            <person name="Vo A."/>
            <person name="Wangchuk T."/>
            <person name="Wangdi T."/>
            <person name="Weiand M."/>
            <person name="Wilkinson J."/>
            <person name="Wilson A."/>
            <person name="Yadav S."/>
            <person name="Young G."/>
            <person name="Yu Q."/>
            <person name="Zembek L."/>
            <person name="Zhong D."/>
            <person name="Zimmer A."/>
            <person name="Zwirko Z."/>
            <person name="Jaffe D.B."/>
            <person name="Alvarez P."/>
            <person name="Brockman W."/>
            <person name="Butler J."/>
            <person name="Chin C."/>
            <person name="Gnerre S."/>
            <person name="MacCallum I."/>
            <person name="Graves J.A."/>
            <person name="Ponting C.P."/>
            <person name="Breen M."/>
            <person name="Samollow P.B."/>
            <person name="Lander E.S."/>
            <person name="Lindblad-Toh K."/>
        </authorList>
    </citation>
    <scope>NUCLEOTIDE SEQUENCE [LARGE SCALE GENOMIC DNA]</scope>
</reference>
<evidence type="ECO:0000256" key="3">
    <source>
        <dbReference type="ARBA" id="ARBA00005582"/>
    </source>
</evidence>
<dbReference type="Ensembl" id="ENSMODT00000075503.1">
    <property type="protein sequence ID" value="ENSMODP00000051029.1"/>
    <property type="gene ID" value="ENSMODG00000012288.4"/>
</dbReference>
<dbReference type="STRING" id="13616.ENSMODP00000051029"/>
<evidence type="ECO:0000256" key="30">
    <source>
        <dbReference type="ARBA" id="ARBA00049403"/>
    </source>
</evidence>
<dbReference type="PANTHER" id="PTHR12318:SF0">
    <property type="entry name" value="ACYL-COENZYME A DIPHOSPHATASE NUDT19"/>
    <property type="match status" value="1"/>
</dbReference>
<comment type="catalytic activity">
    <reaction evidence="13">
        <text>octanoyl-CoA + H2O = S-octanoyl-4'-phosphopantetheine + adenosine 3',5'-bisphosphate + 2 H(+)</text>
        <dbReference type="Rhea" id="RHEA:50016"/>
        <dbReference type="ChEBI" id="CHEBI:15377"/>
        <dbReference type="ChEBI" id="CHEBI:15378"/>
        <dbReference type="ChEBI" id="CHEBI:57386"/>
        <dbReference type="ChEBI" id="CHEBI:58343"/>
        <dbReference type="ChEBI" id="CHEBI:132013"/>
    </reaction>
    <physiologicalReaction direction="left-to-right" evidence="13">
        <dbReference type="Rhea" id="RHEA:50017"/>
    </physiologicalReaction>
</comment>
<evidence type="ECO:0000256" key="29">
    <source>
        <dbReference type="ARBA" id="ARBA00049284"/>
    </source>
</evidence>
<dbReference type="Gene3D" id="3.90.79.10">
    <property type="entry name" value="Nucleoside Triphosphate Pyrophosphohydrolase"/>
    <property type="match status" value="1"/>
</dbReference>
<evidence type="ECO:0000256" key="17">
    <source>
        <dbReference type="ARBA" id="ARBA00047511"/>
    </source>
</evidence>
<evidence type="ECO:0000256" key="25">
    <source>
        <dbReference type="ARBA" id="ARBA00048667"/>
    </source>
</evidence>
<dbReference type="InParanoid" id="A0A5F8GUK1"/>
<evidence type="ECO:0000256" key="22">
    <source>
        <dbReference type="ARBA" id="ARBA00048360"/>
    </source>
</evidence>
<reference evidence="32" key="2">
    <citation type="submission" date="2025-08" db="UniProtKB">
        <authorList>
            <consortium name="Ensembl"/>
        </authorList>
    </citation>
    <scope>IDENTIFICATION</scope>
</reference>
<evidence type="ECO:0000256" key="6">
    <source>
        <dbReference type="ARBA" id="ARBA00022842"/>
    </source>
</evidence>
<evidence type="ECO:0000313" key="33">
    <source>
        <dbReference type="Proteomes" id="UP000002280"/>
    </source>
</evidence>
<dbReference type="PROSITE" id="PS51462">
    <property type="entry name" value="NUDIX"/>
    <property type="match status" value="1"/>
</dbReference>
<comment type="catalytic activity">
    <reaction evidence="23">
        <text>(9Z)-tetradecenoyl-CoA + H2O = S-(9Z-tetradecenoyl)-4'-phosphopantetheine + adenosine 3',5'-bisphosphate + 2 H(+)</text>
        <dbReference type="Rhea" id="RHEA:67544"/>
        <dbReference type="ChEBI" id="CHEBI:15377"/>
        <dbReference type="ChEBI" id="CHEBI:15378"/>
        <dbReference type="ChEBI" id="CHEBI:58343"/>
        <dbReference type="ChEBI" id="CHEBI:65060"/>
        <dbReference type="ChEBI" id="CHEBI:172389"/>
    </reaction>
    <physiologicalReaction direction="left-to-right" evidence="23">
        <dbReference type="Rhea" id="RHEA:67545"/>
    </physiologicalReaction>
</comment>
<evidence type="ECO:0000256" key="20">
    <source>
        <dbReference type="ARBA" id="ARBA00047708"/>
    </source>
</evidence>
<keyword evidence="33" id="KW-1185">Reference proteome</keyword>
<dbReference type="PANTHER" id="PTHR12318">
    <property type="entry name" value="TESTOSTERONE-REGULATED PROTEIN RP2"/>
    <property type="match status" value="1"/>
</dbReference>
<keyword evidence="6" id="KW-0460">Magnesium</keyword>
<evidence type="ECO:0000256" key="27">
    <source>
        <dbReference type="ARBA" id="ARBA00048882"/>
    </source>
</evidence>
<comment type="catalytic activity">
    <reaction evidence="21">
        <text>dodecanoyl-CoA + H2O = S-dodecanoyl-4'-phosphopantetheine + adenosine 3',5'-bisphosphate + 2 H(+)</text>
        <dbReference type="Rhea" id="RHEA:50024"/>
        <dbReference type="ChEBI" id="CHEBI:15377"/>
        <dbReference type="ChEBI" id="CHEBI:15378"/>
        <dbReference type="ChEBI" id="CHEBI:57375"/>
        <dbReference type="ChEBI" id="CHEBI:58343"/>
        <dbReference type="ChEBI" id="CHEBI:132015"/>
    </reaction>
    <physiologicalReaction direction="left-to-right" evidence="21">
        <dbReference type="Rhea" id="RHEA:50025"/>
    </physiologicalReaction>
</comment>
<comment type="cofactor">
    <cofactor evidence="2">
        <name>Mg(2+)</name>
        <dbReference type="ChEBI" id="CHEBI:18420"/>
    </cofactor>
</comment>
<dbReference type="OrthoDB" id="1695362at2759"/>
<keyword evidence="7" id="KW-0464">Manganese</keyword>
<sequence length="400" mass="45452">MHGSLRQWRRAATVLLAVGRAHPGPSPAAAAEDYEILMLQRTQSSGFLPGAHVFPGGVLDTSDSSTDWLQVFKPYHGPPGFGLTSFGRPRESYPEVPFESQTQSHSLIPEDVAHRICAIRETFEESGVLLLHPAGAETLHLPRAFVLPDDLASWRTRVREDPRQFLQLCQRLGCMPNIWALQEWSNWLTPFVKKGGRRYDTKFYICCLQEKPQTFLDMIEAIKCEWLTPTEAIKKFEDEEILLVPPQFYEIRRLTQFAFLSDLHKFCLDRISEGCERWLPITLLTLDGIIQLLPEEEVILLMRTNISTYALTSHLSCLLQKSAISVTSLPPDFHPSLSTSSWYVAFKYAQISLILKKTNKKNPSSFYPTILSSCHLMLLCTFTDQLGKKLSLFSHLPLIS</sequence>
<comment type="catalytic activity">
    <reaction evidence="28">
        <text>choloyl-CoA + H2O = S-choloyl-4'-phosphopantetheine + adenosine 3',5'-bisphosphate + 2 H(+)</text>
        <dbReference type="Rhea" id="RHEA:50036"/>
        <dbReference type="ChEBI" id="CHEBI:15377"/>
        <dbReference type="ChEBI" id="CHEBI:15378"/>
        <dbReference type="ChEBI" id="CHEBI:57373"/>
        <dbReference type="ChEBI" id="CHEBI:58343"/>
        <dbReference type="ChEBI" id="CHEBI:132020"/>
    </reaction>
    <physiologicalReaction direction="left-to-right" evidence="28">
        <dbReference type="Rhea" id="RHEA:50037"/>
    </physiologicalReaction>
</comment>
<dbReference type="FunCoup" id="A0A5F8GUK1">
    <property type="interactions" value="63"/>
</dbReference>
<dbReference type="InterPro" id="IPR000086">
    <property type="entry name" value="NUDIX_hydrolase_dom"/>
</dbReference>
<dbReference type="SUPFAM" id="SSF55811">
    <property type="entry name" value="Nudix"/>
    <property type="match status" value="1"/>
</dbReference>
<evidence type="ECO:0000313" key="32">
    <source>
        <dbReference type="Ensembl" id="ENSMODP00000051029.1"/>
    </source>
</evidence>
<comment type="catalytic activity">
    <reaction evidence="25">
        <text>a 5'-end CoA-ribonucleoside in mRNA + H2O = a 5'-end phospho-adenosine-phospho-ribonucleoside in mRNA + (R)-4'-phosphopantetheine + 2 H(+)</text>
        <dbReference type="Rhea" id="RHEA:67592"/>
        <dbReference type="Rhea" id="RHEA-COMP:15719"/>
        <dbReference type="Rhea" id="RHEA-COMP:17276"/>
        <dbReference type="ChEBI" id="CHEBI:15377"/>
        <dbReference type="ChEBI" id="CHEBI:15378"/>
        <dbReference type="ChEBI" id="CHEBI:61723"/>
        <dbReference type="ChEBI" id="CHEBI:144051"/>
        <dbReference type="ChEBI" id="CHEBI:172371"/>
    </reaction>
    <physiologicalReaction direction="left-to-right" evidence="25">
        <dbReference type="Rhea" id="RHEA:67593"/>
    </physiologicalReaction>
</comment>
<evidence type="ECO:0000256" key="28">
    <source>
        <dbReference type="ARBA" id="ARBA00048961"/>
    </source>
</evidence>
<evidence type="ECO:0000256" key="1">
    <source>
        <dbReference type="ARBA" id="ARBA00001936"/>
    </source>
</evidence>
<dbReference type="EC" id="3.6.1.77" evidence="11"/>
<evidence type="ECO:0000256" key="7">
    <source>
        <dbReference type="ARBA" id="ARBA00023211"/>
    </source>
</evidence>
<dbReference type="GO" id="GO:0046872">
    <property type="term" value="F:metal ion binding"/>
    <property type="evidence" value="ECO:0007669"/>
    <property type="project" value="UniProtKB-KW"/>
</dbReference>
<comment type="catalytic activity">
    <reaction evidence="20">
        <text>(9Z,12Z)-octadecadienoyl-CoA + H2O = S-(9Z,12Z-octadecadienoyl)-4'-phosphopantetheine + adenosine 3',5'-bisphosphate + 2 H(+)</text>
        <dbReference type="Rhea" id="RHEA:67536"/>
        <dbReference type="ChEBI" id="CHEBI:15377"/>
        <dbReference type="ChEBI" id="CHEBI:15378"/>
        <dbReference type="ChEBI" id="CHEBI:57383"/>
        <dbReference type="ChEBI" id="CHEBI:58343"/>
        <dbReference type="ChEBI" id="CHEBI:172387"/>
    </reaction>
    <physiologicalReaction direction="left-to-right" evidence="20">
        <dbReference type="Rhea" id="RHEA:67537"/>
    </physiologicalReaction>
</comment>
<comment type="catalytic activity">
    <reaction evidence="18">
        <text>4,8-dimethylnonanoyl-CoA + H2O = S-(4,8-dimethylnonanoyl)-4'-phosphopantetheine + adenosine 3',5'-bisphosphate + 2 H(+)</text>
        <dbReference type="Rhea" id="RHEA:67524"/>
        <dbReference type="ChEBI" id="CHEBI:15377"/>
        <dbReference type="ChEBI" id="CHEBI:15378"/>
        <dbReference type="ChEBI" id="CHEBI:58343"/>
        <dbReference type="ChEBI" id="CHEBI:77061"/>
        <dbReference type="ChEBI" id="CHEBI:172385"/>
    </reaction>
    <physiologicalReaction direction="left-to-right" evidence="18">
        <dbReference type="Rhea" id="RHEA:67525"/>
    </physiologicalReaction>
</comment>
<comment type="catalytic activity">
    <reaction evidence="27">
        <text>an acyl-CoA + H2O = an acyl-4'-phosphopantetheine + adenosine 3',5'-bisphosphate + 2 H(+)</text>
        <dbReference type="Rhea" id="RHEA:50044"/>
        <dbReference type="ChEBI" id="CHEBI:15377"/>
        <dbReference type="ChEBI" id="CHEBI:15378"/>
        <dbReference type="ChEBI" id="CHEBI:58342"/>
        <dbReference type="ChEBI" id="CHEBI:58343"/>
        <dbReference type="ChEBI" id="CHEBI:132023"/>
    </reaction>
    <physiologicalReaction direction="left-to-right" evidence="27">
        <dbReference type="Rhea" id="RHEA:50045"/>
    </physiologicalReaction>
</comment>
<dbReference type="GeneID" id="100013178"/>
<dbReference type="InterPro" id="IPR039121">
    <property type="entry name" value="NUDT19"/>
</dbReference>
<keyword evidence="5" id="KW-0378">Hydrolase</keyword>
<comment type="catalytic activity">
    <reaction evidence="26">
        <text>hexadecanoyl-CoA + H2O = S-hexadecanoyl-4'-phosphopantetheine + adenosine 3',5'-bisphosphate + 2 H(+)</text>
        <dbReference type="Rhea" id="RHEA:50032"/>
        <dbReference type="ChEBI" id="CHEBI:15377"/>
        <dbReference type="ChEBI" id="CHEBI:15378"/>
        <dbReference type="ChEBI" id="CHEBI:57379"/>
        <dbReference type="ChEBI" id="CHEBI:58343"/>
        <dbReference type="ChEBI" id="CHEBI:132018"/>
    </reaction>
    <physiologicalReaction direction="left-to-right" evidence="26">
        <dbReference type="Rhea" id="RHEA:50033"/>
    </physiologicalReaction>
</comment>
<evidence type="ECO:0000256" key="13">
    <source>
        <dbReference type="ARBA" id="ARBA00047289"/>
    </source>
</evidence>
<gene>
    <name evidence="32" type="primary">NUDT19</name>
</gene>
<evidence type="ECO:0000256" key="10">
    <source>
        <dbReference type="ARBA" id="ARBA00044908"/>
    </source>
</evidence>
<evidence type="ECO:0000256" key="12">
    <source>
        <dbReference type="ARBA" id="ARBA00045809"/>
    </source>
</evidence>
<accession>A0A5F8GUK1</accession>
<dbReference type="GeneTree" id="ENSGT00420000029858"/>
<comment type="similarity">
    <text evidence="3">Belongs to the Nudix hydrolase family.</text>
</comment>
<comment type="catalytic activity">
    <reaction evidence="24">
        <text>succinyl-CoA + H2O = succinyl-4'-phosphopantetheine + adenosine 3',5'-bisphosphate + 2 H(+)</text>
        <dbReference type="Rhea" id="RHEA:67472"/>
        <dbReference type="ChEBI" id="CHEBI:15377"/>
        <dbReference type="ChEBI" id="CHEBI:15378"/>
        <dbReference type="ChEBI" id="CHEBI:57292"/>
        <dbReference type="ChEBI" id="CHEBI:58343"/>
        <dbReference type="ChEBI" id="CHEBI:172364"/>
    </reaction>
    <physiologicalReaction direction="left-to-right" evidence="24">
        <dbReference type="Rhea" id="RHEA:67473"/>
    </physiologicalReaction>
</comment>
<dbReference type="Proteomes" id="UP000002280">
    <property type="component" value="Chromosome 1"/>
</dbReference>
<keyword evidence="4" id="KW-0479">Metal-binding</keyword>
<evidence type="ECO:0000256" key="5">
    <source>
        <dbReference type="ARBA" id="ARBA00022801"/>
    </source>
</evidence>
<evidence type="ECO:0000256" key="9">
    <source>
        <dbReference type="ARBA" id="ARBA00031193"/>
    </source>
</evidence>
<comment type="catalytic activity">
    <reaction evidence="16">
        <text>hexanoyl-CoA + H2O = hexanoyl-4'-phosphopantetheine + adenosine 3',5'-bisphosphate + 2 H(+)</text>
        <dbReference type="Rhea" id="RHEA:49980"/>
        <dbReference type="ChEBI" id="CHEBI:15377"/>
        <dbReference type="ChEBI" id="CHEBI:15378"/>
        <dbReference type="ChEBI" id="CHEBI:58343"/>
        <dbReference type="ChEBI" id="CHEBI:62620"/>
        <dbReference type="ChEBI" id="CHEBI:132012"/>
    </reaction>
    <physiologicalReaction direction="left-to-right" evidence="16">
        <dbReference type="Rhea" id="RHEA:49981"/>
    </physiologicalReaction>
</comment>
<name>A0A5F8GUK1_MONDO</name>
<evidence type="ECO:0000259" key="31">
    <source>
        <dbReference type="PROSITE" id="PS51462"/>
    </source>
</evidence>
<feature type="domain" description="Nudix hydrolase" evidence="31">
    <location>
        <begin position="7"/>
        <end position="249"/>
    </location>
</feature>
<dbReference type="GO" id="GO:0010945">
    <property type="term" value="F:coenzyme A diphosphatase activity"/>
    <property type="evidence" value="ECO:0007669"/>
    <property type="project" value="UniProtKB-EC"/>
</dbReference>
<evidence type="ECO:0000256" key="18">
    <source>
        <dbReference type="ARBA" id="ARBA00047584"/>
    </source>
</evidence>
<evidence type="ECO:0000256" key="4">
    <source>
        <dbReference type="ARBA" id="ARBA00022723"/>
    </source>
</evidence>
<dbReference type="CTD" id="390916"/>
<comment type="catalytic activity">
    <reaction evidence="22">
        <text>(9Z,12Z,15Z)-octadecatrienoyl-CoA + H2O = S-(9Z,12Z,15Z-octadecatrienoyl)-4'-phosphopantetheine + adenosine 3',5'-bisphosphate + 2 H(+)</text>
        <dbReference type="Rhea" id="RHEA:67532"/>
        <dbReference type="ChEBI" id="CHEBI:15377"/>
        <dbReference type="ChEBI" id="CHEBI:15378"/>
        <dbReference type="ChEBI" id="CHEBI:58343"/>
        <dbReference type="ChEBI" id="CHEBI:74034"/>
        <dbReference type="ChEBI" id="CHEBI:172386"/>
    </reaction>
    <physiologicalReaction direction="left-to-right" evidence="22">
        <dbReference type="Rhea" id="RHEA:67533"/>
    </physiologicalReaction>
</comment>
<comment type="function">
    <text evidence="12">Fatty acyl-coenzyme A (CoA) diphosphatase that hydrolyzes fatty acyl-CoA to yield acyl-4'-phosphopantetheine and adenosine 3',5'-bisphosphate. Mediates the hydrolysis of a wide range of CoA esters, including choloyl-CoA and branched-chain fatty-acyl-CoA esters and at low substrate concentrations medium and long-chain fatty-acyl-CoA esters are the primary substrates. Highest activity seen with medium-chain acyl-CoA esters and higher rates of activity seen with the unsaturated acyl-CoA esters compared with the saturated esters. Exhibits decapping activity towards dpCoA-capped RNAs in vitro.</text>
</comment>
<comment type="catalytic activity">
    <reaction evidence="19">
        <text>propanoyl-CoA + H2O = propanoyl-4'-phosphopantetheine + adenosine 3',5'-bisphosphate + 2 H(+)</text>
        <dbReference type="Rhea" id="RHEA:67464"/>
        <dbReference type="ChEBI" id="CHEBI:15377"/>
        <dbReference type="ChEBI" id="CHEBI:15378"/>
        <dbReference type="ChEBI" id="CHEBI:57392"/>
        <dbReference type="ChEBI" id="CHEBI:58343"/>
        <dbReference type="ChEBI" id="CHEBI:172362"/>
    </reaction>
    <physiologicalReaction direction="left-to-right" evidence="19">
        <dbReference type="Rhea" id="RHEA:67465"/>
    </physiologicalReaction>
</comment>
<comment type="catalytic activity">
    <reaction evidence="29">
        <text>butanoyl-CoA + H2O = S-butanoyl-4'-phosphopantetheine + adenosine 3',5'-bisphosphate + 2 H(+)</text>
        <dbReference type="Rhea" id="RHEA:49976"/>
        <dbReference type="ChEBI" id="CHEBI:15377"/>
        <dbReference type="ChEBI" id="CHEBI:15378"/>
        <dbReference type="ChEBI" id="CHEBI:57371"/>
        <dbReference type="ChEBI" id="CHEBI:58343"/>
        <dbReference type="ChEBI" id="CHEBI:132011"/>
    </reaction>
    <physiologicalReaction direction="left-to-right" evidence="29">
        <dbReference type="Rhea" id="RHEA:49977"/>
    </physiologicalReaction>
</comment>
<proteinExistence type="inferred from homology"/>
<dbReference type="InterPro" id="IPR015797">
    <property type="entry name" value="NUDIX_hydrolase-like_dom_sf"/>
</dbReference>
<evidence type="ECO:0000256" key="24">
    <source>
        <dbReference type="ARBA" id="ARBA00048624"/>
    </source>
</evidence>
<comment type="catalytic activity">
    <reaction evidence="30">
        <text>(9Z)-hexadecenoyl-CoA + H2O = S-(9Z-hexadecenoyl)-4'-phosphopantetheine + adenosine 3',5'-bisphosphate + 2 H(+)</text>
        <dbReference type="Rhea" id="RHEA:67540"/>
        <dbReference type="ChEBI" id="CHEBI:15377"/>
        <dbReference type="ChEBI" id="CHEBI:15378"/>
        <dbReference type="ChEBI" id="CHEBI:58343"/>
        <dbReference type="ChEBI" id="CHEBI:61540"/>
        <dbReference type="ChEBI" id="CHEBI:172388"/>
    </reaction>
    <physiologicalReaction direction="left-to-right" evidence="30">
        <dbReference type="Rhea" id="RHEA:67541"/>
    </physiologicalReaction>
</comment>
<evidence type="ECO:0000256" key="19">
    <source>
        <dbReference type="ARBA" id="ARBA00047666"/>
    </source>
</evidence>
<dbReference type="CDD" id="cd18870">
    <property type="entry name" value="NUDIX_AcylCoAdiphos_Nudt19"/>
    <property type="match status" value="1"/>
</dbReference>
<protein>
    <recommendedName>
        <fullName evidence="8">Acyl-coenzyme A diphosphatase NUDT19</fullName>
        <ecNumber evidence="11">3.6.1.77</ecNumber>
    </recommendedName>
    <alternativeName>
        <fullName evidence="9">Nucleoside diphosphate-linked moiety X motif 19</fullName>
    </alternativeName>
</protein>
<reference evidence="32" key="3">
    <citation type="submission" date="2025-09" db="UniProtKB">
        <authorList>
            <consortium name="Ensembl"/>
        </authorList>
    </citation>
    <scope>IDENTIFICATION</scope>
</reference>
<comment type="catalytic activity">
    <reaction evidence="10">
        <text>CoA + H2O = (R)-4'-phosphopantetheine + adenosine 3',5'-bisphosphate + 2 H(+)</text>
        <dbReference type="Rhea" id="RHEA:64988"/>
        <dbReference type="ChEBI" id="CHEBI:15377"/>
        <dbReference type="ChEBI" id="CHEBI:15378"/>
        <dbReference type="ChEBI" id="CHEBI:57287"/>
        <dbReference type="ChEBI" id="CHEBI:58343"/>
        <dbReference type="ChEBI" id="CHEBI:61723"/>
        <dbReference type="EC" id="3.6.1.77"/>
    </reaction>
    <physiologicalReaction direction="left-to-right" evidence="10">
        <dbReference type="Rhea" id="RHEA:64989"/>
    </physiologicalReaction>
</comment>
<comment type="catalytic activity">
    <reaction evidence="17">
        <text>(6Z)-octenoyl-CoA + H2O = S-(6Z-octenoyl)-4'-phosphopantetheine + adenosine 3',5'-bisphosphate + 2 H(+)</text>
        <dbReference type="Rhea" id="RHEA:67528"/>
        <dbReference type="ChEBI" id="CHEBI:15377"/>
        <dbReference type="ChEBI" id="CHEBI:15378"/>
        <dbReference type="ChEBI" id="CHEBI:58343"/>
        <dbReference type="ChEBI" id="CHEBI:172383"/>
        <dbReference type="ChEBI" id="CHEBI:172384"/>
    </reaction>
    <physiologicalReaction direction="left-to-right" evidence="17">
        <dbReference type="Rhea" id="RHEA:67529"/>
    </physiologicalReaction>
</comment>
<evidence type="ECO:0000256" key="21">
    <source>
        <dbReference type="ARBA" id="ARBA00047757"/>
    </source>
</evidence>
<evidence type="ECO:0000256" key="23">
    <source>
        <dbReference type="ARBA" id="ARBA00048413"/>
    </source>
</evidence>
<evidence type="ECO:0000256" key="26">
    <source>
        <dbReference type="ARBA" id="ARBA00048828"/>
    </source>
</evidence>
<dbReference type="KEGG" id="mdo:100013178"/>
<comment type="catalytic activity">
    <reaction evidence="15">
        <text>tetradecanoyl-CoA + H2O = tetradecanoyl-4'-phosphopantetheine + adenosine 3',5'-bisphosphate + 2 H(+)</text>
        <dbReference type="Rhea" id="RHEA:50028"/>
        <dbReference type="ChEBI" id="CHEBI:15377"/>
        <dbReference type="ChEBI" id="CHEBI:15378"/>
        <dbReference type="ChEBI" id="CHEBI:57385"/>
        <dbReference type="ChEBI" id="CHEBI:58343"/>
        <dbReference type="ChEBI" id="CHEBI:132017"/>
    </reaction>
    <physiologicalReaction direction="left-to-right" evidence="15">
        <dbReference type="Rhea" id="RHEA:50029"/>
    </physiologicalReaction>
</comment>
<evidence type="ECO:0000256" key="15">
    <source>
        <dbReference type="ARBA" id="ARBA00047403"/>
    </source>
</evidence>
<evidence type="ECO:0000256" key="11">
    <source>
        <dbReference type="ARBA" id="ARBA00044967"/>
    </source>
</evidence>
<dbReference type="AlphaFoldDB" id="A0A5F8GUK1"/>